<dbReference type="GO" id="GO:0003723">
    <property type="term" value="F:RNA binding"/>
    <property type="evidence" value="ECO:0007669"/>
    <property type="project" value="UniProtKB-KW"/>
</dbReference>
<dbReference type="Proteomes" id="UP000245657">
    <property type="component" value="Unassembled WGS sequence"/>
</dbReference>
<dbReference type="CDD" id="cd07714">
    <property type="entry name" value="RNaseJ_MBL-fold"/>
    <property type="match status" value="1"/>
</dbReference>
<keyword evidence="5" id="KW-0479">Metal-binding</keyword>
<dbReference type="GeneID" id="97548643"/>
<organism evidence="7 8">
    <name type="scientific">Methanospirillum lacunae</name>
    <dbReference type="NCBI Taxonomy" id="668570"/>
    <lineage>
        <taxon>Archaea</taxon>
        <taxon>Methanobacteriati</taxon>
        <taxon>Methanobacteriota</taxon>
        <taxon>Stenosarchaea group</taxon>
        <taxon>Methanomicrobia</taxon>
        <taxon>Methanomicrobiales</taxon>
        <taxon>Methanospirillaceae</taxon>
        <taxon>Methanospirillum</taxon>
    </lineage>
</organism>
<name>A0A2V2NBJ8_9EURY</name>
<dbReference type="InterPro" id="IPR030879">
    <property type="entry name" value="RNase_J_arc"/>
</dbReference>
<dbReference type="InterPro" id="IPR004613">
    <property type="entry name" value="RNase_J"/>
</dbReference>
<dbReference type="RefSeq" id="WP_109968184.1">
    <property type="nucleotide sequence ID" value="NZ_CP176093.1"/>
</dbReference>
<feature type="binding site" evidence="5">
    <location>
        <position position="81"/>
    </location>
    <ligand>
        <name>Zn(2+)</name>
        <dbReference type="ChEBI" id="CHEBI:29105"/>
        <label>1</label>
        <note>catalytic</note>
    </ligand>
</feature>
<evidence type="ECO:0000313" key="8">
    <source>
        <dbReference type="Proteomes" id="UP000245657"/>
    </source>
</evidence>
<dbReference type="GO" id="GO:0004534">
    <property type="term" value="F:5'-3' RNA exonuclease activity"/>
    <property type="evidence" value="ECO:0007669"/>
    <property type="project" value="UniProtKB-UniRule"/>
</dbReference>
<evidence type="ECO:0000256" key="4">
    <source>
        <dbReference type="ARBA" id="ARBA00022884"/>
    </source>
</evidence>
<dbReference type="GO" id="GO:0008270">
    <property type="term" value="F:zinc ion binding"/>
    <property type="evidence" value="ECO:0007669"/>
    <property type="project" value="UniProtKB-UniRule"/>
</dbReference>
<dbReference type="Gene3D" id="3.40.50.10710">
    <property type="entry name" value="Metallo-hydrolase/oxidoreductase"/>
    <property type="match status" value="1"/>
</dbReference>
<evidence type="ECO:0000256" key="1">
    <source>
        <dbReference type="ARBA" id="ARBA00022490"/>
    </source>
</evidence>
<dbReference type="InterPro" id="IPR042173">
    <property type="entry name" value="RNase_J_2"/>
</dbReference>
<dbReference type="InterPro" id="IPR001279">
    <property type="entry name" value="Metallo-B-lactamas"/>
</dbReference>
<dbReference type="PANTHER" id="PTHR43694:SF1">
    <property type="entry name" value="RIBONUCLEASE J"/>
    <property type="match status" value="1"/>
</dbReference>
<dbReference type="NCBIfam" id="TIGR00649">
    <property type="entry name" value="MG423"/>
    <property type="match status" value="1"/>
</dbReference>
<dbReference type="Pfam" id="PF00753">
    <property type="entry name" value="Lactamase_B"/>
    <property type="match status" value="1"/>
</dbReference>
<keyword evidence="1 5" id="KW-0963">Cytoplasm</keyword>
<evidence type="ECO:0000256" key="2">
    <source>
        <dbReference type="ARBA" id="ARBA00022722"/>
    </source>
</evidence>
<dbReference type="OrthoDB" id="63419at2157"/>
<feature type="binding site" evidence="5">
    <location>
        <position position="85"/>
    </location>
    <ligand>
        <name>Zn(2+)</name>
        <dbReference type="ChEBI" id="CHEBI:29105"/>
        <label>2</label>
        <note>catalytic</note>
    </ligand>
</feature>
<feature type="binding site" evidence="5">
    <location>
        <begin position="383"/>
        <end position="387"/>
    </location>
    <ligand>
        <name>substrate</name>
    </ligand>
</feature>
<comment type="cofactor">
    <cofactor evidence="5">
        <name>Zn(2+)</name>
        <dbReference type="ChEBI" id="CHEBI:29105"/>
    </cofactor>
    <text evidence="5">Binds 2 Zn(2+) ions per subunit. It is not clear if Zn(2+) or Mg(2+) is physiologically important.</text>
</comment>
<dbReference type="Pfam" id="PF22505">
    <property type="entry name" value="RNase_J_b_CASP"/>
    <property type="match status" value="1"/>
</dbReference>
<dbReference type="InterPro" id="IPR036866">
    <property type="entry name" value="RibonucZ/Hydroxyglut_hydro"/>
</dbReference>
<evidence type="ECO:0000256" key="5">
    <source>
        <dbReference type="HAMAP-Rule" id="MF_01492"/>
    </source>
</evidence>
<feature type="binding site" evidence="5">
    <location>
        <position position="409"/>
    </location>
    <ligand>
        <name>Zn(2+)</name>
        <dbReference type="ChEBI" id="CHEBI:29105"/>
        <label>2</label>
        <note>catalytic</note>
    </ligand>
</feature>
<keyword evidence="5" id="KW-0862">Zinc</keyword>
<comment type="similarity">
    <text evidence="5">Belongs to the metallo-beta-lactamase superfamily. RNA-metabolizing metallo-beta-lactamase-like family. Archaeal RNase J subfamily.</text>
</comment>
<sequence>MDIEVLAVGGYNEFGRNMTAVRCGKEIVIIDMGIRLDSLMMHPDIEMENTHSLDLIEMGVIPDDTVMNQIEGTVKAIVLSHGHLDHLGAVPKLAHRYNAPIIGTPYTIELVRQQIEGEKKFGVNNKLYPLKYSQRYTISNTLSLELVRTQHSIIDTATVVLYTPKGAIVYALDFKLDRNPVLGEPPDFAKFRKIGKEGVLCLITESTNVNKKGRCPSEQLAKNMVRDVMTSYEDDKNALIVSTFASHIARVKTIAECAHEIGRKPLLLGRSMERYCSTAEQMKYVRFPDTTSIFGNRRVVERTLRRIIKGPRDEYVPIVTGHQGEPGSILTRMAQKDTPYRIEKGDKIMISAQLIPNDMNRAQRYRMFTMLSQQGGRIFDELHVSGHAYCEDHYEFLNMLNPQFVIAAHGGVNLTSEYLNLATDCGYTLNKDFFLMANGQRQKLA</sequence>
<reference evidence="7 8" key="1">
    <citation type="submission" date="2018-05" db="EMBL/GenBank/DDBJ databases">
        <title>Draft genome of Methanospirillum lacunae Ki8-1.</title>
        <authorList>
            <person name="Dueholm M.S."/>
            <person name="Nielsen P.H."/>
            <person name="Bakmann L.F."/>
            <person name="Otzen D.E."/>
        </authorList>
    </citation>
    <scope>NUCLEOTIDE SEQUENCE [LARGE SCALE GENOMIC DNA]</scope>
    <source>
        <strain evidence="7 8">Ki8-1</strain>
    </source>
</reference>
<comment type="subunit">
    <text evidence="5">Homodimer.</text>
</comment>
<dbReference type="SMART" id="SM00849">
    <property type="entry name" value="Lactamase_B"/>
    <property type="match status" value="1"/>
</dbReference>
<keyword evidence="8" id="KW-1185">Reference proteome</keyword>
<feature type="domain" description="Metallo-beta-lactamase" evidence="6">
    <location>
        <begin position="15"/>
        <end position="232"/>
    </location>
</feature>
<keyword evidence="2 5" id="KW-0540">Nuclease</keyword>
<dbReference type="AlphaFoldDB" id="A0A2V2NBJ8"/>
<feature type="binding site" evidence="5">
    <location>
        <position position="173"/>
    </location>
    <ligand>
        <name>Zn(2+)</name>
        <dbReference type="ChEBI" id="CHEBI:29105"/>
        <label>1</label>
        <note>catalytic</note>
    </ligand>
</feature>
<evidence type="ECO:0000313" key="7">
    <source>
        <dbReference type="EMBL" id="PWR72673.1"/>
    </source>
</evidence>
<gene>
    <name evidence="5" type="primary">rnj</name>
    <name evidence="7" type="ORF">DK846_06840</name>
</gene>
<dbReference type="GO" id="GO:0005737">
    <property type="term" value="C:cytoplasm"/>
    <property type="evidence" value="ECO:0007669"/>
    <property type="project" value="UniProtKB-SubCell"/>
</dbReference>
<accession>A0A2V2NBJ8</accession>
<proteinExistence type="inferred from homology"/>
<dbReference type="InterPro" id="IPR055132">
    <property type="entry name" value="RNase_J_b_CASP"/>
</dbReference>
<dbReference type="EC" id="3.1.-.-" evidence="5"/>
<dbReference type="SUPFAM" id="SSF56281">
    <property type="entry name" value="Metallo-hydrolase/oxidoreductase"/>
    <property type="match status" value="1"/>
</dbReference>
<protein>
    <recommendedName>
        <fullName evidence="5">Ribonuclease J</fullName>
        <shortName evidence="5">RNase J</shortName>
        <ecNumber evidence="5">3.1.-.-</ecNumber>
    </recommendedName>
</protein>
<keyword evidence="3 5" id="KW-0269">Exonuclease</keyword>
<feature type="binding site" evidence="5">
    <location>
        <position position="151"/>
    </location>
    <ligand>
        <name>Zn(2+)</name>
        <dbReference type="ChEBI" id="CHEBI:29105"/>
        <label>1</label>
        <note>catalytic</note>
    </ligand>
</feature>
<comment type="caution">
    <text evidence="7">The sequence shown here is derived from an EMBL/GenBank/DDBJ whole genome shotgun (WGS) entry which is preliminary data.</text>
</comment>
<dbReference type="Gene3D" id="3.60.15.10">
    <property type="entry name" value="Ribonuclease Z/Hydroxyacylglutathione hydrolase-like"/>
    <property type="match status" value="1"/>
</dbReference>
<keyword evidence="5" id="KW-0378">Hydrolase</keyword>
<dbReference type="EMBL" id="QGMY01000006">
    <property type="protein sequence ID" value="PWR72673.1"/>
    <property type="molecule type" value="Genomic_DNA"/>
</dbReference>
<dbReference type="PANTHER" id="PTHR43694">
    <property type="entry name" value="RIBONUCLEASE J"/>
    <property type="match status" value="1"/>
</dbReference>
<comment type="function">
    <text evidence="5">An RNase that has 5'-3' exonuclease activity. May be involved in RNA degradation.</text>
</comment>
<feature type="binding site" evidence="5">
    <location>
        <position position="86"/>
    </location>
    <ligand>
        <name>Zn(2+)</name>
        <dbReference type="ChEBI" id="CHEBI:29105"/>
        <label>2</label>
        <note>catalytic</note>
    </ligand>
</feature>
<keyword evidence="4 5" id="KW-0694">RNA-binding</keyword>
<evidence type="ECO:0000256" key="3">
    <source>
        <dbReference type="ARBA" id="ARBA00022839"/>
    </source>
</evidence>
<feature type="binding site" evidence="5">
    <location>
        <position position="83"/>
    </location>
    <ligand>
        <name>Zn(2+)</name>
        <dbReference type="ChEBI" id="CHEBI:29105"/>
        <label>1</label>
        <note>catalytic</note>
    </ligand>
</feature>
<comment type="subcellular location">
    <subcellularLocation>
        <location evidence="5">Cytoplasm</location>
    </subcellularLocation>
</comment>
<dbReference type="GO" id="GO:0006401">
    <property type="term" value="P:RNA catabolic process"/>
    <property type="evidence" value="ECO:0007669"/>
    <property type="project" value="UniProtKB-UniRule"/>
</dbReference>
<evidence type="ECO:0000259" key="6">
    <source>
        <dbReference type="SMART" id="SM00849"/>
    </source>
</evidence>
<feature type="binding site" evidence="5">
    <location>
        <position position="173"/>
    </location>
    <ligand>
        <name>Zn(2+)</name>
        <dbReference type="ChEBI" id="CHEBI:29105"/>
        <label>2</label>
        <note>catalytic</note>
    </ligand>
</feature>
<dbReference type="HAMAP" id="MF_01492">
    <property type="entry name" value="RNase_J_arch"/>
    <property type="match status" value="1"/>
</dbReference>